<keyword evidence="7" id="KW-0812">Transmembrane</keyword>
<reference evidence="9 10" key="1">
    <citation type="journal article" date="2019" name="Int. J. Syst. Evol. Microbiol.">
        <title>Bifidobacterium jacchi sp. nov., isolated from the faeces of a baby common marmoset (Callithrix jacchus).</title>
        <authorList>
            <person name="Modesto M."/>
            <person name="Watanabe K."/>
            <person name="Arita M."/>
            <person name="Satti M."/>
            <person name="Oki K."/>
            <person name="Sciavilla P."/>
            <person name="Patavino C."/>
            <person name="Camma C."/>
            <person name="Michelini S."/>
            <person name="Sgorbati B."/>
            <person name="Mattarelli P."/>
        </authorList>
    </citation>
    <scope>NUCLEOTIDE SEQUENCE [LARGE SCALE GENOMIC DNA]</scope>
    <source>
        <strain evidence="9 10">MRM 9.3</strain>
    </source>
</reference>
<keyword evidence="4 9" id="KW-0378">Hydrolase</keyword>
<dbReference type="EMBL" id="RQSP01000056">
    <property type="protein sequence ID" value="KAB5604781.1"/>
    <property type="molecule type" value="Genomic_DNA"/>
</dbReference>
<dbReference type="Proteomes" id="UP000326336">
    <property type="component" value="Unassembled WGS sequence"/>
</dbReference>
<keyword evidence="5" id="KW-0326">Glycosidase</keyword>
<feature type="domain" description="Glycoside hydrolase family 3 N-terminal" evidence="8">
    <location>
        <begin position="108"/>
        <end position="431"/>
    </location>
</feature>
<evidence type="ECO:0000256" key="5">
    <source>
        <dbReference type="ARBA" id="ARBA00023295"/>
    </source>
</evidence>
<dbReference type="OrthoDB" id="9805821at2"/>
<dbReference type="GO" id="GO:0004563">
    <property type="term" value="F:beta-N-acetylhexosaminidase activity"/>
    <property type="evidence" value="ECO:0007669"/>
    <property type="project" value="UniProtKB-EC"/>
</dbReference>
<keyword evidence="10" id="KW-1185">Reference proteome</keyword>
<dbReference type="Pfam" id="PF00933">
    <property type="entry name" value="Glyco_hydro_3"/>
    <property type="match status" value="1"/>
</dbReference>
<name>A0A5N5RD00_9BIFI</name>
<protein>
    <recommendedName>
        <fullName evidence="3">beta-N-acetylhexosaminidase</fullName>
        <ecNumber evidence="3">3.2.1.52</ecNumber>
    </recommendedName>
</protein>
<evidence type="ECO:0000256" key="1">
    <source>
        <dbReference type="ARBA" id="ARBA00001231"/>
    </source>
</evidence>
<evidence type="ECO:0000256" key="7">
    <source>
        <dbReference type="SAM" id="Phobius"/>
    </source>
</evidence>
<evidence type="ECO:0000313" key="9">
    <source>
        <dbReference type="EMBL" id="KAB5604781.1"/>
    </source>
</evidence>
<evidence type="ECO:0000259" key="8">
    <source>
        <dbReference type="Pfam" id="PF00933"/>
    </source>
</evidence>
<keyword evidence="7" id="KW-1133">Transmembrane helix</keyword>
<evidence type="ECO:0000256" key="3">
    <source>
        <dbReference type="ARBA" id="ARBA00012663"/>
    </source>
</evidence>
<dbReference type="InterPro" id="IPR017853">
    <property type="entry name" value="GH"/>
</dbReference>
<feature type="region of interest" description="Disordered" evidence="6">
    <location>
        <begin position="49"/>
        <end position="101"/>
    </location>
</feature>
<organism evidence="9 10">
    <name type="scientific">Bifidobacterium jacchi</name>
    <dbReference type="NCBI Taxonomy" id="2490545"/>
    <lineage>
        <taxon>Bacteria</taxon>
        <taxon>Bacillati</taxon>
        <taxon>Actinomycetota</taxon>
        <taxon>Actinomycetes</taxon>
        <taxon>Bifidobacteriales</taxon>
        <taxon>Bifidobacteriaceae</taxon>
        <taxon>Bifidobacterium</taxon>
    </lineage>
</organism>
<evidence type="ECO:0000313" key="10">
    <source>
        <dbReference type="Proteomes" id="UP000326336"/>
    </source>
</evidence>
<dbReference type="InterPro" id="IPR036962">
    <property type="entry name" value="Glyco_hydro_3_N_sf"/>
</dbReference>
<comment type="similarity">
    <text evidence="2">Belongs to the glycosyl hydrolase 3 family.</text>
</comment>
<dbReference type="GO" id="GO:0009254">
    <property type="term" value="P:peptidoglycan turnover"/>
    <property type="evidence" value="ECO:0007669"/>
    <property type="project" value="TreeGrafter"/>
</dbReference>
<dbReference type="AlphaFoldDB" id="A0A5N5RD00"/>
<dbReference type="PANTHER" id="PTHR30480">
    <property type="entry name" value="BETA-HEXOSAMINIDASE-RELATED"/>
    <property type="match status" value="1"/>
</dbReference>
<evidence type="ECO:0000256" key="6">
    <source>
        <dbReference type="SAM" id="MobiDB-lite"/>
    </source>
</evidence>
<accession>A0A5N5RD00</accession>
<keyword evidence="7" id="KW-0472">Membrane</keyword>
<feature type="compositionally biased region" description="Basic and acidic residues" evidence="6">
    <location>
        <begin position="62"/>
        <end position="77"/>
    </location>
</feature>
<dbReference type="EC" id="3.2.1.52" evidence="3"/>
<evidence type="ECO:0000256" key="4">
    <source>
        <dbReference type="ARBA" id="ARBA00022801"/>
    </source>
</evidence>
<comment type="catalytic activity">
    <reaction evidence="1">
        <text>Hydrolysis of terminal non-reducing N-acetyl-D-hexosamine residues in N-acetyl-beta-D-hexosaminides.</text>
        <dbReference type="EC" id="3.2.1.52"/>
    </reaction>
</comment>
<evidence type="ECO:0000256" key="2">
    <source>
        <dbReference type="ARBA" id="ARBA00005336"/>
    </source>
</evidence>
<feature type="transmembrane region" description="Helical" evidence="7">
    <location>
        <begin position="21"/>
        <end position="40"/>
    </location>
</feature>
<proteinExistence type="inferred from homology"/>
<sequence length="439" mass="45433">MTTRKALHARRDESRPRRWPLVLTALICAIAVIAASLIWINQREQTASQSAQSATNATNKPPSDDHDGRQPTDKQSDDQSDTTTNAAKPASGTTPQEKAANAVADMSLEEQVGQLIMAPLTYGSDASALSDMITDRHVGSVVLIGAWQNGVDGVKASTDVLQGYAPDGNRLIVATDQEGGQVQHLSGAGFDAMPSASAQGQMPTQTLRSNAAGWGRSLAKAGINVDLAPVADTVTVDRASNAPIGALDRDFALDAAGNASHAAAFLDGLRDAGVQGTLKHYPGLGSVTGNTDFTTEGIIDTTTTLDGAEIGAFTTAIGQGKPGMVMMSLATYQAIDPNAPAAFSSTIIDGHLRGTTGYDGVVISDSLSAAAVSGIQPSELGVRFVEAGGDIACIGDPSYVQPIIDGLLARAKSDPDFAKKVAKSATRVMTLKYRMGLAK</sequence>
<dbReference type="GO" id="GO:0005975">
    <property type="term" value="P:carbohydrate metabolic process"/>
    <property type="evidence" value="ECO:0007669"/>
    <property type="project" value="InterPro"/>
</dbReference>
<dbReference type="Gene3D" id="3.20.20.300">
    <property type="entry name" value="Glycoside hydrolase, family 3, N-terminal domain"/>
    <property type="match status" value="1"/>
</dbReference>
<dbReference type="SUPFAM" id="SSF51445">
    <property type="entry name" value="(Trans)glycosidases"/>
    <property type="match status" value="1"/>
</dbReference>
<dbReference type="InterPro" id="IPR050226">
    <property type="entry name" value="NagZ_Beta-hexosaminidase"/>
</dbReference>
<feature type="compositionally biased region" description="Low complexity" evidence="6">
    <location>
        <begin position="49"/>
        <end position="59"/>
    </location>
</feature>
<gene>
    <name evidence="9" type="ORF">EHS19_09755</name>
</gene>
<dbReference type="RefSeq" id="WP_151917572.1">
    <property type="nucleotide sequence ID" value="NZ_RQSP01000056.1"/>
</dbReference>
<dbReference type="InterPro" id="IPR001764">
    <property type="entry name" value="Glyco_hydro_3_N"/>
</dbReference>
<dbReference type="PANTHER" id="PTHR30480:SF13">
    <property type="entry name" value="BETA-HEXOSAMINIDASE"/>
    <property type="match status" value="1"/>
</dbReference>
<comment type="caution">
    <text evidence="9">The sequence shown here is derived from an EMBL/GenBank/DDBJ whole genome shotgun (WGS) entry which is preliminary data.</text>
</comment>